<name>A0A1W1V9B7_PEPAS</name>
<sequence length="448" mass="49544">MKYLLVDIGSTYTKLTLVDAEKREIIAKEKDITTIKTSVMDGFKNALGKMENKIGKVEYDKAITCSSAAGGLKMVAVGLGKNLTAEAAKRSALGAGARMLKTFSYELDLSKVREIEELDPDIILLSGGTNNGNKFNIIHNANMLANLNIKAPIVIAGNEQVAEEVAEILCDFETYTTENVMPTVNELNADPTRRIIRDIFMRRIILAKGLSEYREKVGEVLMPTPDSVLQAARLLSVGTENEAGLGNLILVDVGGATTDVHSIGHGLPTNNEVRFEGLKEAFDKRTVEGDLGMRYSAISLYESVGEEELRGYFEADYLAECKKRSEDIMMVPKTEEDKKIEASIAKACVNHSIERHVGKLRKEYSNGRYIYYQSGKDLSEFNTIIGTGGVLVHSEDPKFILETKKDSLYPEKPIQYLDREYILSAMGLLATQDKDSALSIMKNCIQKL</sequence>
<evidence type="ECO:0008006" key="3">
    <source>
        <dbReference type="Google" id="ProtNLM"/>
    </source>
</evidence>
<gene>
    <name evidence="1" type="ORF">SAMN00017477_1519</name>
</gene>
<organism evidence="1 2">
    <name type="scientific">Peptoniphilus asaccharolyticus DSM 20463</name>
    <dbReference type="NCBI Taxonomy" id="573058"/>
    <lineage>
        <taxon>Bacteria</taxon>
        <taxon>Bacillati</taxon>
        <taxon>Bacillota</taxon>
        <taxon>Tissierellia</taxon>
        <taxon>Tissierellales</taxon>
        <taxon>Peptoniphilaceae</taxon>
        <taxon>Peptoniphilus</taxon>
    </lineage>
</organism>
<dbReference type="InterPro" id="IPR006230">
    <property type="entry name" value="MutL"/>
</dbReference>
<dbReference type="EMBL" id="FWWR01000011">
    <property type="protein sequence ID" value="SMB89846.1"/>
    <property type="molecule type" value="Genomic_DNA"/>
</dbReference>
<dbReference type="STRING" id="573058.SAMN00017477_1519"/>
<keyword evidence="2" id="KW-1185">Reference proteome</keyword>
<dbReference type="PIRSF" id="PIRSF004729">
    <property type="entry name" value="MutL"/>
    <property type="match status" value="1"/>
</dbReference>
<dbReference type="NCBIfam" id="NF040745">
    <property type="entry name" value="accessory_GlmL"/>
    <property type="match status" value="1"/>
</dbReference>
<dbReference type="NCBIfam" id="TIGR01319">
    <property type="entry name" value="glmL_fam"/>
    <property type="match status" value="1"/>
</dbReference>
<dbReference type="RefSeq" id="WP_084231095.1">
    <property type="nucleotide sequence ID" value="NZ_FWWR01000011.1"/>
</dbReference>
<evidence type="ECO:0000313" key="1">
    <source>
        <dbReference type="EMBL" id="SMB89846.1"/>
    </source>
</evidence>
<proteinExistence type="predicted"/>
<reference evidence="2" key="1">
    <citation type="submission" date="2017-04" db="EMBL/GenBank/DDBJ databases">
        <authorList>
            <person name="Varghese N."/>
            <person name="Submissions S."/>
        </authorList>
    </citation>
    <scope>NUCLEOTIDE SEQUENCE [LARGE SCALE GENOMIC DNA]</scope>
    <source>
        <strain evidence="2">DSM 20463</strain>
    </source>
</reference>
<dbReference type="AlphaFoldDB" id="A0A1W1V9B7"/>
<evidence type="ECO:0000313" key="2">
    <source>
        <dbReference type="Proteomes" id="UP000192368"/>
    </source>
</evidence>
<dbReference type="OrthoDB" id="9769453at2"/>
<dbReference type="Proteomes" id="UP000192368">
    <property type="component" value="Unassembled WGS sequence"/>
</dbReference>
<dbReference type="Pfam" id="PF13941">
    <property type="entry name" value="MutL"/>
    <property type="match status" value="1"/>
</dbReference>
<accession>A0A1W1V9B7</accession>
<protein>
    <recommendedName>
        <fullName evidence="3">MutL protein</fullName>
    </recommendedName>
</protein>